<keyword evidence="1" id="KW-0472">Membrane</keyword>
<protein>
    <submittedName>
        <fullName evidence="3">NADH dehydrogenase subunit 2</fullName>
    </submittedName>
</protein>
<dbReference type="WBParaSite" id="jg5844">
    <property type="protein sequence ID" value="jg5844"/>
    <property type="gene ID" value="jg5844"/>
</dbReference>
<keyword evidence="2" id="KW-1185">Reference proteome</keyword>
<feature type="transmembrane region" description="Helical" evidence="1">
    <location>
        <begin position="6"/>
        <end position="26"/>
    </location>
</feature>
<accession>A0A915EEK3</accession>
<evidence type="ECO:0000313" key="3">
    <source>
        <dbReference type="WBParaSite" id="jg5844"/>
    </source>
</evidence>
<sequence length="77" mass="8400">MGMAAVSMSVDYSPTSLLFVFLWCWWSRGTERQNRQTTGAPELPTYLLASALATTVIGATGNVPAAMTNSVHSYYYS</sequence>
<reference evidence="3" key="1">
    <citation type="submission" date="2022-11" db="UniProtKB">
        <authorList>
            <consortium name="WormBaseParasite"/>
        </authorList>
    </citation>
    <scope>IDENTIFICATION</scope>
</reference>
<keyword evidence="1" id="KW-1133">Transmembrane helix</keyword>
<name>A0A915EEK3_9BILA</name>
<dbReference type="Proteomes" id="UP000887574">
    <property type="component" value="Unplaced"/>
</dbReference>
<evidence type="ECO:0000256" key="1">
    <source>
        <dbReference type="SAM" id="Phobius"/>
    </source>
</evidence>
<dbReference type="AlphaFoldDB" id="A0A915EEK3"/>
<organism evidence="2 3">
    <name type="scientific">Ditylenchus dipsaci</name>
    <dbReference type="NCBI Taxonomy" id="166011"/>
    <lineage>
        <taxon>Eukaryota</taxon>
        <taxon>Metazoa</taxon>
        <taxon>Ecdysozoa</taxon>
        <taxon>Nematoda</taxon>
        <taxon>Chromadorea</taxon>
        <taxon>Rhabditida</taxon>
        <taxon>Tylenchina</taxon>
        <taxon>Tylenchomorpha</taxon>
        <taxon>Sphaerularioidea</taxon>
        <taxon>Anguinidae</taxon>
        <taxon>Anguininae</taxon>
        <taxon>Ditylenchus</taxon>
    </lineage>
</organism>
<keyword evidence="1" id="KW-0812">Transmembrane</keyword>
<proteinExistence type="predicted"/>
<evidence type="ECO:0000313" key="2">
    <source>
        <dbReference type="Proteomes" id="UP000887574"/>
    </source>
</evidence>